<dbReference type="SUPFAM" id="SSF48452">
    <property type="entry name" value="TPR-like"/>
    <property type="match status" value="1"/>
</dbReference>
<dbReference type="Gene3D" id="1.25.40.10">
    <property type="entry name" value="Tetratricopeptide repeat domain"/>
    <property type="match status" value="1"/>
</dbReference>
<dbReference type="AlphaFoldDB" id="A0A1R2CD63"/>
<sequence length="359" mass="40722">MRRLSLRLQVEKNPDYAVSDNAPSSALIGPKNDLPSLIIRRSINSKSPTVTDSPPHGPAAIPESISVLSIRNIEGNPLTEVMSLSPTEILPEQCAKSENPSVTYFFERAFAASKNQELQTAIKMYRKVLACEHNHFESWINIGICQMKLCLHSEAINSFDNAIKANKLNFIPYYNKALTFICIHDYFSALQCMDSALPHFPTPPPELMKIRTYSIFKSGKVSSAISNAEGKESPVSLRLGQTTVSPPQDIVCERPVVSPRRQTVQLDKNKEAKDFYVEKHIPSIYTYFKEIKDIDTREIKTAFTMPKKIQPDKFSLSVSPTKSKKTQKFYDWKKYLPQDFFKPKYSLPFKISDLETVIC</sequence>
<dbReference type="SMART" id="SM00028">
    <property type="entry name" value="TPR"/>
    <property type="match status" value="3"/>
</dbReference>
<comment type="caution">
    <text evidence="1">The sequence shown here is derived from an EMBL/GenBank/DDBJ whole genome shotgun (WGS) entry which is preliminary data.</text>
</comment>
<accession>A0A1R2CD63</accession>
<name>A0A1R2CD63_9CILI</name>
<evidence type="ECO:0000313" key="1">
    <source>
        <dbReference type="EMBL" id="OMJ86947.1"/>
    </source>
</evidence>
<organism evidence="1 2">
    <name type="scientific">Stentor coeruleus</name>
    <dbReference type="NCBI Taxonomy" id="5963"/>
    <lineage>
        <taxon>Eukaryota</taxon>
        <taxon>Sar</taxon>
        <taxon>Alveolata</taxon>
        <taxon>Ciliophora</taxon>
        <taxon>Postciliodesmatophora</taxon>
        <taxon>Heterotrichea</taxon>
        <taxon>Heterotrichida</taxon>
        <taxon>Stentoridae</taxon>
        <taxon>Stentor</taxon>
    </lineage>
</organism>
<proteinExistence type="predicted"/>
<keyword evidence="2" id="KW-1185">Reference proteome</keyword>
<reference evidence="1 2" key="1">
    <citation type="submission" date="2016-11" db="EMBL/GenBank/DDBJ databases">
        <title>The macronuclear genome of Stentor coeruleus: a giant cell with tiny introns.</title>
        <authorList>
            <person name="Slabodnick M."/>
            <person name="Ruby J.G."/>
            <person name="Reiff S.B."/>
            <person name="Swart E.C."/>
            <person name="Gosai S."/>
            <person name="Prabakaran S."/>
            <person name="Witkowska E."/>
            <person name="Larue G.E."/>
            <person name="Fisher S."/>
            <person name="Freeman R.M."/>
            <person name="Gunawardena J."/>
            <person name="Chu W."/>
            <person name="Stover N.A."/>
            <person name="Gregory B.D."/>
            <person name="Nowacki M."/>
            <person name="Derisi J."/>
            <person name="Roy S.W."/>
            <person name="Marshall W.F."/>
            <person name="Sood P."/>
        </authorList>
    </citation>
    <scope>NUCLEOTIDE SEQUENCE [LARGE SCALE GENOMIC DNA]</scope>
    <source>
        <strain evidence="1">WM001</strain>
    </source>
</reference>
<dbReference type="OrthoDB" id="19588at2759"/>
<gene>
    <name evidence="1" type="ORF">SteCoe_11416</name>
</gene>
<dbReference type="InterPro" id="IPR019734">
    <property type="entry name" value="TPR_rpt"/>
</dbReference>
<dbReference type="EMBL" id="MPUH01000190">
    <property type="protein sequence ID" value="OMJ86947.1"/>
    <property type="molecule type" value="Genomic_DNA"/>
</dbReference>
<dbReference type="InterPro" id="IPR011990">
    <property type="entry name" value="TPR-like_helical_dom_sf"/>
</dbReference>
<evidence type="ECO:0000313" key="2">
    <source>
        <dbReference type="Proteomes" id="UP000187209"/>
    </source>
</evidence>
<dbReference type="Proteomes" id="UP000187209">
    <property type="component" value="Unassembled WGS sequence"/>
</dbReference>
<protein>
    <submittedName>
        <fullName evidence="1">Uncharacterized protein</fullName>
    </submittedName>
</protein>